<evidence type="ECO:0000313" key="14">
    <source>
        <dbReference type="Proteomes" id="UP000268014"/>
    </source>
</evidence>
<dbReference type="Gene3D" id="1.10.20.10">
    <property type="entry name" value="Histone, subunit A"/>
    <property type="match status" value="1"/>
</dbReference>
<keyword evidence="11" id="KW-0544">Nucleosome core</keyword>
<dbReference type="AlphaFoldDB" id="A0A0N4WXL9"/>
<dbReference type="WBParaSite" id="HPLM_0001656801-mRNA-1">
    <property type="protein sequence ID" value="HPLM_0001656801-mRNA-1"/>
    <property type="gene ID" value="HPLM_0001656801"/>
</dbReference>
<keyword evidence="9" id="KW-0238">DNA-binding</keyword>
<evidence type="ECO:0000256" key="10">
    <source>
        <dbReference type="ARBA" id="ARBA00023242"/>
    </source>
</evidence>
<feature type="region of interest" description="Disordered" evidence="12">
    <location>
        <begin position="1"/>
        <end position="28"/>
    </location>
</feature>
<evidence type="ECO:0000256" key="2">
    <source>
        <dbReference type="ARBA" id="ARBA00004123"/>
    </source>
</evidence>
<evidence type="ECO:0000256" key="11">
    <source>
        <dbReference type="ARBA" id="ARBA00023269"/>
    </source>
</evidence>
<protein>
    <recommendedName>
        <fullName evidence="5">Histone H4</fullName>
    </recommendedName>
</protein>
<evidence type="ECO:0000256" key="5">
    <source>
        <dbReference type="ARBA" id="ARBA00020836"/>
    </source>
</evidence>
<keyword evidence="7" id="KW-0488">Methylation</keyword>
<feature type="compositionally biased region" description="Gly residues" evidence="12">
    <location>
        <begin position="1"/>
        <end position="14"/>
    </location>
</feature>
<dbReference type="InterPro" id="IPR009072">
    <property type="entry name" value="Histone-fold"/>
</dbReference>
<comment type="function">
    <text evidence="1">Core component of nucleosome. Nucleosomes wrap and compact DNA into chromatin, limiting DNA accessibility to the cellular machineries which require DNA as a template. Histones thereby play a central role in transcription regulation, DNA repair, DNA replication and chromosomal stability. DNA accessibility is regulated via a complex set of post-translational modifications of histones, also called histone code, and nucleosome remodeling.</text>
</comment>
<evidence type="ECO:0000256" key="4">
    <source>
        <dbReference type="ARBA" id="ARBA00006564"/>
    </source>
</evidence>
<feature type="compositionally biased region" description="Basic residues" evidence="12">
    <location>
        <begin position="15"/>
        <end position="28"/>
    </location>
</feature>
<dbReference type="GO" id="GO:0005634">
    <property type="term" value="C:nucleus"/>
    <property type="evidence" value="ECO:0007669"/>
    <property type="project" value="UniProtKB-SubCell"/>
</dbReference>
<dbReference type="PANTHER" id="PTHR10484">
    <property type="entry name" value="HISTONE H4"/>
    <property type="match status" value="1"/>
</dbReference>
<dbReference type="SUPFAM" id="SSF47113">
    <property type="entry name" value="Histone-fold"/>
    <property type="match status" value="1"/>
</dbReference>
<dbReference type="GO" id="GO:0046982">
    <property type="term" value="F:protein heterodimerization activity"/>
    <property type="evidence" value="ECO:0007669"/>
    <property type="project" value="InterPro"/>
</dbReference>
<comment type="subcellular location">
    <subcellularLocation>
        <location evidence="3">Chromosome</location>
    </subcellularLocation>
    <subcellularLocation>
        <location evidence="2">Nucleus</location>
    </subcellularLocation>
</comment>
<keyword evidence="8" id="KW-0007">Acetylation</keyword>
<name>A0A0N4WXL9_HAEPC</name>
<evidence type="ECO:0000256" key="7">
    <source>
        <dbReference type="ARBA" id="ARBA00022481"/>
    </source>
</evidence>
<proteinExistence type="inferred from homology"/>
<evidence type="ECO:0000256" key="1">
    <source>
        <dbReference type="ARBA" id="ARBA00002001"/>
    </source>
</evidence>
<evidence type="ECO:0000256" key="12">
    <source>
        <dbReference type="SAM" id="MobiDB-lite"/>
    </source>
</evidence>
<dbReference type="GO" id="GO:0003677">
    <property type="term" value="F:DNA binding"/>
    <property type="evidence" value="ECO:0007669"/>
    <property type="project" value="UniProtKB-KW"/>
</dbReference>
<keyword evidence="10" id="KW-0539">Nucleus</keyword>
<gene>
    <name evidence="13" type="ORF">HPLM_LOCUS16560</name>
</gene>
<dbReference type="STRING" id="6290.A0A0N4WXL9"/>
<evidence type="ECO:0000256" key="9">
    <source>
        <dbReference type="ARBA" id="ARBA00023125"/>
    </source>
</evidence>
<keyword evidence="6" id="KW-0158">Chromosome</keyword>
<dbReference type="InterPro" id="IPR019809">
    <property type="entry name" value="Histone_H4_CS"/>
</dbReference>
<evidence type="ECO:0000256" key="3">
    <source>
        <dbReference type="ARBA" id="ARBA00004286"/>
    </source>
</evidence>
<evidence type="ECO:0000256" key="6">
    <source>
        <dbReference type="ARBA" id="ARBA00022454"/>
    </source>
</evidence>
<reference evidence="15" key="1">
    <citation type="submission" date="2017-02" db="UniProtKB">
        <authorList>
            <consortium name="WormBaseParasite"/>
        </authorList>
    </citation>
    <scope>IDENTIFICATION</scope>
</reference>
<organism evidence="15">
    <name type="scientific">Haemonchus placei</name>
    <name type="common">Barber's pole worm</name>
    <dbReference type="NCBI Taxonomy" id="6290"/>
    <lineage>
        <taxon>Eukaryota</taxon>
        <taxon>Metazoa</taxon>
        <taxon>Ecdysozoa</taxon>
        <taxon>Nematoda</taxon>
        <taxon>Chromadorea</taxon>
        <taxon>Rhabditida</taxon>
        <taxon>Rhabditina</taxon>
        <taxon>Rhabditomorpha</taxon>
        <taxon>Strongyloidea</taxon>
        <taxon>Trichostrongylidae</taxon>
        <taxon>Haemonchus</taxon>
    </lineage>
</organism>
<dbReference type="GO" id="GO:0000786">
    <property type="term" value="C:nucleosome"/>
    <property type="evidence" value="ECO:0007669"/>
    <property type="project" value="UniProtKB-KW"/>
</dbReference>
<evidence type="ECO:0000313" key="13">
    <source>
        <dbReference type="EMBL" id="VDO60584.1"/>
    </source>
</evidence>
<dbReference type="PROSITE" id="PS00047">
    <property type="entry name" value="HISTONE_H4"/>
    <property type="match status" value="1"/>
</dbReference>
<evidence type="ECO:0000256" key="8">
    <source>
        <dbReference type="ARBA" id="ARBA00022990"/>
    </source>
</evidence>
<dbReference type="Proteomes" id="UP000268014">
    <property type="component" value="Unassembled WGS sequence"/>
</dbReference>
<keyword evidence="14" id="KW-1185">Reference proteome</keyword>
<dbReference type="InterPro" id="IPR001951">
    <property type="entry name" value="Histone_H4"/>
</dbReference>
<evidence type="ECO:0000313" key="15">
    <source>
        <dbReference type="WBParaSite" id="HPLM_0001656801-mRNA-1"/>
    </source>
</evidence>
<reference evidence="13 14" key="2">
    <citation type="submission" date="2018-11" db="EMBL/GenBank/DDBJ databases">
        <authorList>
            <consortium name="Pathogen Informatics"/>
        </authorList>
    </citation>
    <scope>NUCLEOTIDE SEQUENCE [LARGE SCALE GENOMIC DNA]</scope>
    <source>
        <strain evidence="13 14">MHpl1</strain>
    </source>
</reference>
<sequence length="161" mass="18529">MSGRGKGGKGLGKGGAKRHRKHPSKPAIRRLACRCGVKRIPGPTHEEARGVLKLLLENVIRGAVTHRACQEKDRHRYGRCLRSETSRTYSVRFRRIRSSRCESYQTSSHLTQRPSLGPQLLNETNTRFGNKWFDELNKSEIVLCVKFWRPLDYYSNGYIDM</sequence>
<comment type="similarity">
    <text evidence="4">Belongs to the histone H4 family.</text>
</comment>
<dbReference type="GO" id="GO:0030527">
    <property type="term" value="F:structural constituent of chromatin"/>
    <property type="evidence" value="ECO:0007669"/>
    <property type="project" value="InterPro"/>
</dbReference>
<accession>A0A0N4WXL9</accession>
<dbReference type="PRINTS" id="PR00623">
    <property type="entry name" value="HISTONEH4"/>
</dbReference>
<dbReference type="EMBL" id="UZAF01019480">
    <property type="protein sequence ID" value="VDO60584.1"/>
    <property type="molecule type" value="Genomic_DNA"/>
</dbReference>